<feature type="domain" description="Ketopantoate reductase C-terminal" evidence="13">
    <location>
        <begin position="207"/>
        <end position="326"/>
    </location>
</feature>
<feature type="domain" description="Ketopantoate reductase N-terminal" evidence="12">
    <location>
        <begin position="13"/>
        <end position="114"/>
    </location>
</feature>
<dbReference type="GO" id="GO:0008677">
    <property type="term" value="F:2-dehydropantoate 2-reductase activity"/>
    <property type="evidence" value="ECO:0007669"/>
    <property type="project" value="UniProtKB-EC"/>
</dbReference>
<evidence type="ECO:0000259" key="12">
    <source>
        <dbReference type="Pfam" id="PF02558"/>
    </source>
</evidence>
<proteinExistence type="inferred from homology"/>
<organism evidence="14 15">
    <name type="scientific">Caenimonas aquaedulcis</name>
    <dbReference type="NCBI Taxonomy" id="2793270"/>
    <lineage>
        <taxon>Bacteria</taxon>
        <taxon>Pseudomonadati</taxon>
        <taxon>Pseudomonadota</taxon>
        <taxon>Betaproteobacteria</taxon>
        <taxon>Burkholderiales</taxon>
        <taxon>Comamonadaceae</taxon>
        <taxon>Caenimonas</taxon>
    </lineage>
</organism>
<comment type="function">
    <text evidence="1 11">Catalyzes the NADPH-dependent reduction of ketopantoate into pantoic acid.</text>
</comment>
<dbReference type="NCBIfam" id="NF005089">
    <property type="entry name" value="PRK06522.1-4"/>
    <property type="match status" value="1"/>
</dbReference>
<dbReference type="FunFam" id="1.10.1040.10:FF:000017">
    <property type="entry name" value="2-dehydropantoate 2-reductase"/>
    <property type="match status" value="1"/>
</dbReference>
<comment type="caution">
    <text evidence="14">The sequence shown here is derived from an EMBL/GenBank/DDBJ whole genome shotgun (WGS) entry which is preliminary data.</text>
</comment>
<dbReference type="InterPro" id="IPR051402">
    <property type="entry name" value="KPR-Related"/>
</dbReference>
<keyword evidence="15" id="KW-1185">Reference proteome</keyword>
<evidence type="ECO:0000256" key="11">
    <source>
        <dbReference type="RuleBase" id="RU362068"/>
    </source>
</evidence>
<accession>A0A931H8C2</accession>
<comment type="similarity">
    <text evidence="3 11">Belongs to the ketopantoate reductase family.</text>
</comment>
<evidence type="ECO:0000256" key="6">
    <source>
        <dbReference type="ARBA" id="ARBA00022655"/>
    </source>
</evidence>
<name>A0A931H8C2_9BURK</name>
<comment type="catalytic activity">
    <reaction evidence="10 11">
        <text>(R)-pantoate + NADP(+) = 2-dehydropantoate + NADPH + H(+)</text>
        <dbReference type="Rhea" id="RHEA:16233"/>
        <dbReference type="ChEBI" id="CHEBI:11561"/>
        <dbReference type="ChEBI" id="CHEBI:15378"/>
        <dbReference type="ChEBI" id="CHEBI:15980"/>
        <dbReference type="ChEBI" id="CHEBI:57783"/>
        <dbReference type="ChEBI" id="CHEBI:58349"/>
        <dbReference type="EC" id="1.1.1.169"/>
    </reaction>
</comment>
<sequence length="340" mass="35794">MRAQGATDTVKKICVFGAGAIGGHLAAKLARAGLDVSVVARGAHLQAIREKGLRFTSDTEDFVTHPNATSDTRELGPQDLVITTLKAHALPGAAEQMAPLLGRGTPVVFAVNGIPWWYPYRGEQPALGPVASRLDPQGALWKTLGANRAIGCVISSPNEVIAPGVVHNNRPHNSFIVGEPTGQMTERLTALVTALQPALPGVAATTDIRTAMWNKLILNLAGSPLSCLVDAPWIEFTGNPGMVRIFTALVNEATRVAAAHGVAVTTTAEQLLALMQQVRHVPSMLADLRAKRPLETDAILGAVQDLARAAGIDTPTLDIIAALLEQRARSLNTNPQAATS</sequence>
<reference evidence="14" key="1">
    <citation type="submission" date="2020-11" db="EMBL/GenBank/DDBJ databases">
        <title>Bacterial whole genome sequence for Caenimonas sp. DR4.4.</title>
        <authorList>
            <person name="Le V."/>
            <person name="Ko S.-R."/>
            <person name="Ahn C.-Y."/>
            <person name="Oh H.-M."/>
        </authorList>
    </citation>
    <scope>NUCLEOTIDE SEQUENCE</scope>
    <source>
        <strain evidence="14">DR4.4</strain>
    </source>
</reference>
<dbReference type="EMBL" id="JADWYS010000001">
    <property type="protein sequence ID" value="MBG9390584.1"/>
    <property type="molecule type" value="Genomic_DNA"/>
</dbReference>
<dbReference type="Pfam" id="PF02558">
    <property type="entry name" value="ApbA"/>
    <property type="match status" value="1"/>
</dbReference>
<dbReference type="PANTHER" id="PTHR21708:SF45">
    <property type="entry name" value="2-DEHYDROPANTOATE 2-REDUCTASE"/>
    <property type="match status" value="1"/>
</dbReference>
<dbReference type="Proteomes" id="UP000651050">
    <property type="component" value="Unassembled WGS sequence"/>
</dbReference>
<gene>
    <name evidence="14" type="ORF">I5803_21310</name>
</gene>
<evidence type="ECO:0000256" key="3">
    <source>
        <dbReference type="ARBA" id="ARBA00007870"/>
    </source>
</evidence>
<evidence type="ECO:0000313" key="15">
    <source>
        <dbReference type="Proteomes" id="UP000651050"/>
    </source>
</evidence>
<dbReference type="InterPro" id="IPR013332">
    <property type="entry name" value="KPR_N"/>
</dbReference>
<comment type="pathway">
    <text evidence="2 11">Cofactor biosynthesis; (R)-pantothenate biosynthesis; (R)-pantoate from 3-methyl-2-oxobutanoate: step 2/2.</text>
</comment>
<dbReference type="EC" id="1.1.1.169" evidence="4 11"/>
<dbReference type="InterPro" id="IPR003710">
    <property type="entry name" value="ApbA"/>
</dbReference>
<dbReference type="Pfam" id="PF08546">
    <property type="entry name" value="ApbA_C"/>
    <property type="match status" value="1"/>
</dbReference>
<keyword evidence="7 11" id="KW-0521">NADP</keyword>
<dbReference type="AlphaFoldDB" id="A0A931H8C2"/>
<evidence type="ECO:0000256" key="4">
    <source>
        <dbReference type="ARBA" id="ARBA00013014"/>
    </source>
</evidence>
<protein>
    <recommendedName>
        <fullName evidence="5 11">2-dehydropantoate 2-reductase</fullName>
        <ecNumber evidence="4 11">1.1.1.169</ecNumber>
    </recommendedName>
    <alternativeName>
        <fullName evidence="9 11">Ketopantoate reductase</fullName>
    </alternativeName>
</protein>
<dbReference type="RefSeq" id="WP_196988316.1">
    <property type="nucleotide sequence ID" value="NZ_JADWYS010000001.1"/>
</dbReference>
<evidence type="ECO:0000256" key="8">
    <source>
        <dbReference type="ARBA" id="ARBA00023002"/>
    </source>
</evidence>
<dbReference type="InterPro" id="IPR013328">
    <property type="entry name" value="6PGD_dom2"/>
</dbReference>
<dbReference type="SUPFAM" id="SSF51735">
    <property type="entry name" value="NAD(P)-binding Rossmann-fold domains"/>
    <property type="match status" value="1"/>
</dbReference>
<evidence type="ECO:0000259" key="13">
    <source>
        <dbReference type="Pfam" id="PF08546"/>
    </source>
</evidence>
<evidence type="ECO:0000256" key="5">
    <source>
        <dbReference type="ARBA" id="ARBA00019465"/>
    </source>
</evidence>
<evidence type="ECO:0000256" key="7">
    <source>
        <dbReference type="ARBA" id="ARBA00022857"/>
    </source>
</evidence>
<evidence type="ECO:0000313" key="14">
    <source>
        <dbReference type="EMBL" id="MBG9390584.1"/>
    </source>
</evidence>
<dbReference type="InterPro" id="IPR036291">
    <property type="entry name" value="NAD(P)-bd_dom_sf"/>
</dbReference>
<dbReference type="InterPro" id="IPR008927">
    <property type="entry name" value="6-PGluconate_DH-like_C_sf"/>
</dbReference>
<evidence type="ECO:0000256" key="10">
    <source>
        <dbReference type="ARBA" id="ARBA00048793"/>
    </source>
</evidence>
<dbReference type="InterPro" id="IPR013752">
    <property type="entry name" value="KPA_reductase"/>
</dbReference>
<dbReference type="SUPFAM" id="SSF48179">
    <property type="entry name" value="6-phosphogluconate dehydrogenase C-terminal domain-like"/>
    <property type="match status" value="1"/>
</dbReference>
<evidence type="ECO:0000256" key="1">
    <source>
        <dbReference type="ARBA" id="ARBA00002919"/>
    </source>
</evidence>
<keyword evidence="8 11" id="KW-0560">Oxidoreductase</keyword>
<dbReference type="GO" id="GO:0005737">
    <property type="term" value="C:cytoplasm"/>
    <property type="evidence" value="ECO:0007669"/>
    <property type="project" value="TreeGrafter"/>
</dbReference>
<dbReference type="GO" id="GO:0015940">
    <property type="term" value="P:pantothenate biosynthetic process"/>
    <property type="evidence" value="ECO:0007669"/>
    <property type="project" value="UniProtKB-KW"/>
</dbReference>
<keyword evidence="6 11" id="KW-0566">Pantothenate biosynthesis</keyword>
<dbReference type="NCBIfam" id="TIGR00745">
    <property type="entry name" value="apbA_panE"/>
    <property type="match status" value="1"/>
</dbReference>
<dbReference type="Gene3D" id="1.10.1040.10">
    <property type="entry name" value="N-(1-d-carboxylethyl)-l-norvaline Dehydrogenase, domain 2"/>
    <property type="match status" value="1"/>
</dbReference>
<evidence type="ECO:0000256" key="9">
    <source>
        <dbReference type="ARBA" id="ARBA00032024"/>
    </source>
</evidence>
<dbReference type="FunFam" id="3.40.50.720:FF:000307">
    <property type="entry name" value="2-dehydropantoate 2-reductase"/>
    <property type="match status" value="1"/>
</dbReference>
<dbReference type="PANTHER" id="PTHR21708">
    <property type="entry name" value="PROBABLE 2-DEHYDROPANTOATE 2-REDUCTASE"/>
    <property type="match status" value="1"/>
</dbReference>
<dbReference type="Gene3D" id="3.40.50.720">
    <property type="entry name" value="NAD(P)-binding Rossmann-like Domain"/>
    <property type="match status" value="1"/>
</dbReference>
<evidence type="ECO:0000256" key="2">
    <source>
        <dbReference type="ARBA" id="ARBA00004994"/>
    </source>
</evidence>